<sequence>MEVQTVMRASAPGRARKHTQFSPESCFIIVGMFPHSSPPLPPAAAPAFECHRGIDPLNINAPALLHHHEERTGWVHGHASRPRSRAAAH</sequence>
<evidence type="ECO:0000313" key="2">
    <source>
        <dbReference type="Proteomes" id="UP001221898"/>
    </source>
</evidence>
<organism evidence="1 2">
    <name type="scientific">Aldrovandia affinis</name>
    <dbReference type="NCBI Taxonomy" id="143900"/>
    <lineage>
        <taxon>Eukaryota</taxon>
        <taxon>Metazoa</taxon>
        <taxon>Chordata</taxon>
        <taxon>Craniata</taxon>
        <taxon>Vertebrata</taxon>
        <taxon>Euteleostomi</taxon>
        <taxon>Actinopterygii</taxon>
        <taxon>Neopterygii</taxon>
        <taxon>Teleostei</taxon>
        <taxon>Notacanthiformes</taxon>
        <taxon>Halosauridae</taxon>
        <taxon>Aldrovandia</taxon>
    </lineage>
</organism>
<keyword evidence="2" id="KW-1185">Reference proteome</keyword>
<evidence type="ECO:0000313" key="1">
    <source>
        <dbReference type="EMBL" id="KAJ8408079.1"/>
    </source>
</evidence>
<gene>
    <name evidence="1" type="ORF">AAFF_G00263070</name>
</gene>
<accession>A0AAD7SSQ3</accession>
<name>A0AAD7SSQ3_9TELE</name>
<dbReference type="EMBL" id="JAINUG010000036">
    <property type="protein sequence ID" value="KAJ8408079.1"/>
    <property type="molecule type" value="Genomic_DNA"/>
</dbReference>
<reference evidence="1" key="1">
    <citation type="journal article" date="2023" name="Science">
        <title>Genome structures resolve the early diversification of teleost fishes.</title>
        <authorList>
            <person name="Parey E."/>
            <person name="Louis A."/>
            <person name="Montfort J."/>
            <person name="Bouchez O."/>
            <person name="Roques C."/>
            <person name="Iampietro C."/>
            <person name="Lluch J."/>
            <person name="Castinel A."/>
            <person name="Donnadieu C."/>
            <person name="Desvignes T."/>
            <person name="Floi Bucao C."/>
            <person name="Jouanno E."/>
            <person name="Wen M."/>
            <person name="Mejri S."/>
            <person name="Dirks R."/>
            <person name="Jansen H."/>
            <person name="Henkel C."/>
            <person name="Chen W.J."/>
            <person name="Zahm M."/>
            <person name="Cabau C."/>
            <person name="Klopp C."/>
            <person name="Thompson A.W."/>
            <person name="Robinson-Rechavi M."/>
            <person name="Braasch I."/>
            <person name="Lecointre G."/>
            <person name="Bobe J."/>
            <person name="Postlethwait J.H."/>
            <person name="Berthelot C."/>
            <person name="Roest Crollius H."/>
            <person name="Guiguen Y."/>
        </authorList>
    </citation>
    <scope>NUCLEOTIDE SEQUENCE</scope>
    <source>
        <strain evidence="1">NC1722</strain>
    </source>
</reference>
<comment type="caution">
    <text evidence="1">The sequence shown here is derived from an EMBL/GenBank/DDBJ whole genome shotgun (WGS) entry which is preliminary data.</text>
</comment>
<protein>
    <submittedName>
        <fullName evidence="1">Uncharacterized protein</fullName>
    </submittedName>
</protein>
<proteinExistence type="predicted"/>
<dbReference type="Proteomes" id="UP001221898">
    <property type="component" value="Unassembled WGS sequence"/>
</dbReference>
<dbReference type="AlphaFoldDB" id="A0AAD7SSQ3"/>